<dbReference type="NCBIfam" id="TIGR00684">
    <property type="entry name" value="narJ"/>
    <property type="match status" value="1"/>
</dbReference>
<gene>
    <name evidence="2" type="primary">narJ</name>
    <name evidence="2" type="ORF">AAIR29_04735</name>
</gene>
<dbReference type="SUPFAM" id="SSF89155">
    <property type="entry name" value="TorD-like"/>
    <property type="match status" value="1"/>
</dbReference>
<protein>
    <submittedName>
        <fullName evidence="2">Nitrate reductase molybdenum cofactor assembly chaperone</fullName>
    </submittedName>
</protein>
<keyword evidence="3" id="KW-1185">Reference proteome</keyword>
<organism evidence="2 3">
    <name type="scientific">Psychrobacter saeujeotis</name>
    <dbReference type="NCBI Taxonomy" id="3143436"/>
    <lineage>
        <taxon>Bacteria</taxon>
        <taxon>Pseudomonadati</taxon>
        <taxon>Pseudomonadota</taxon>
        <taxon>Gammaproteobacteria</taxon>
        <taxon>Moraxellales</taxon>
        <taxon>Moraxellaceae</taxon>
        <taxon>Psychrobacter</taxon>
    </lineage>
</organism>
<sequence length="289" mass="32374">MQTTQTHNDSAVHEPIEPAVIGSSDLKILKVLSLLIDYPSNELFLGDTLADCTEIVARSALISPQVRTQIIDLIEDLIDTGCLEAQARYDGLFERGRSLSLWLFEHVHGESRDRGQAMVDLMNQYQEAGFEISVKELPDFLPLYLEFLAYQATVINDDIQIRMDIADVSHIIALLAARLEDRGSVYQGCFNALLQIAGKPLEIVEEYQEKISEEQRDDTFDALDKEWEEEVVTFLDAQQEERCPSQTSTQNLAAKAGVKANSTAPMVDAPVHWVDFNQSPKQNQSASQS</sequence>
<dbReference type="PANTHER" id="PTHR43680">
    <property type="entry name" value="NITRATE REDUCTASE MOLYBDENUM COFACTOR ASSEMBLY CHAPERONE"/>
    <property type="match status" value="1"/>
</dbReference>
<accession>A0ABU9X6A8</accession>
<comment type="caution">
    <text evidence="2">The sequence shown here is derived from an EMBL/GenBank/DDBJ whole genome shotgun (WGS) entry which is preliminary data.</text>
</comment>
<dbReference type="Proteomes" id="UP001461960">
    <property type="component" value="Unassembled WGS sequence"/>
</dbReference>
<evidence type="ECO:0000313" key="3">
    <source>
        <dbReference type="Proteomes" id="UP001461960"/>
    </source>
</evidence>
<dbReference type="RefSeq" id="WP_299220625.1">
    <property type="nucleotide sequence ID" value="NZ_JBDGHN010000002.1"/>
</dbReference>
<evidence type="ECO:0000256" key="1">
    <source>
        <dbReference type="ARBA" id="ARBA00023063"/>
    </source>
</evidence>
<reference evidence="2 3" key="1">
    <citation type="submission" date="2024-05" db="EMBL/GenBank/DDBJ databases">
        <authorList>
            <person name="Kim H.-Y."/>
            <person name="Kim E."/>
            <person name="Cai Y."/>
            <person name="Yang S.-M."/>
            <person name="Lee W."/>
        </authorList>
    </citation>
    <scope>NUCLEOTIDE SEQUENCE [LARGE SCALE GENOMIC DNA]</scope>
    <source>
        <strain evidence="2 3">FBL11</strain>
    </source>
</reference>
<keyword evidence="1" id="KW-0534">Nitrate assimilation</keyword>
<dbReference type="PANTHER" id="PTHR43680:SF2">
    <property type="entry name" value="NITRATE REDUCTASE MOLYBDENUM COFACTOR ASSEMBLY CHAPERONE NARJ"/>
    <property type="match status" value="1"/>
</dbReference>
<dbReference type="Gene3D" id="1.10.3480.10">
    <property type="entry name" value="TorD-like"/>
    <property type="match status" value="1"/>
</dbReference>
<dbReference type="Pfam" id="PF02613">
    <property type="entry name" value="Nitrate_red_del"/>
    <property type="match status" value="1"/>
</dbReference>
<evidence type="ECO:0000313" key="2">
    <source>
        <dbReference type="EMBL" id="MEN2750935.1"/>
    </source>
</evidence>
<dbReference type="InterPro" id="IPR003765">
    <property type="entry name" value="NO3_reductase_chaperone_NarJ"/>
</dbReference>
<dbReference type="EMBL" id="JBDGHN010000002">
    <property type="protein sequence ID" value="MEN2750935.1"/>
    <property type="molecule type" value="Genomic_DNA"/>
</dbReference>
<dbReference type="InterPro" id="IPR020945">
    <property type="entry name" value="DMSO/NO3_reduct_chaperone"/>
</dbReference>
<dbReference type="InterPro" id="IPR036411">
    <property type="entry name" value="TorD-like_sf"/>
</dbReference>
<name>A0ABU9X6A8_9GAMM</name>
<proteinExistence type="predicted"/>